<sequence>FNDLLENFSLCLPSSSNRRPGVCPSIFESFRLSRSSQSIAYGFLASGKDREFVRIKVLFFDEKIWLGKSVMSRTLTSPKKQLESLFVSSLICKKQSTHNSL</sequence>
<name>A0ABQ8C072_BRANA</name>
<reference evidence="1 2" key="1">
    <citation type="submission" date="2021-05" db="EMBL/GenBank/DDBJ databases">
        <title>Genome Assembly of Synthetic Allotetraploid Brassica napus Reveals Homoeologous Exchanges between Subgenomes.</title>
        <authorList>
            <person name="Davis J.T."/>
        </authorList>
    </citation>
    <scope>NUCLEOTIDE SEQUENCE [LARGE SCALE GENOMIC DNA]</scope>
    <source>
        <strain evidence="2">cv. Da-Ae</strain>
        <tissue evidence="1">Seedling</tissue>
    </source>
</reference>
<dbReference type="EMBL" id="JAGKQM010000009">
    <property type="protein sequence ID" value="KAH0910455.1"/>
    <property type="molecule type" value="Genomic_DNA"/>
</dbReference>
<evidence type="ECO:0000313" key="2">
    <source>
        <dbReference type="Proteomes" id="UP000824890"/>
    </source>
</evidence>
<dbReference type="Proteomes" id="UP000824890">
    <property type="component" value="Unassembled WGS sequence"/>
</dbReference>
<evidence type="ECO:0000313" key="1">
    <source>
        <dbReference type="EMBL" id="KAH0910455.1"/>
    </source>
</evidence>
<proteinExistence type="predicted"/>
<protein>
    <submittedName>
        <fullName evidence="1">Uncharacterized protein</fullName>
    </submittedName>
</protein>
<keyword evidence="2" id="KW-1185">Reference proteome</keyword>
<feature type="non-terminal residue" evidence="1">
    <location>
        <position position="1"/>
    </location>
</feature>
<gene>
    <name evidence="1" type="ORF">HID58_033776</name>
</gene>
<comment type="caution">
    <text evidence="1">The sequence shown here is derived from an EMBL/GenBank/DDBJ whole genome shotgun (WGS) entry which is preliminary data.</text>
</comment>
<organism evidence="1 2">
    <name type="scientific">Brassica napus</name>
    <name type="common">Rape</name>
    <dbReference type="NCBI Taxonomy" id="3708"/>
    <lineage>
        <taxon>Eukaryota</taxon>
        <taxon>Viridiplantae</taxon>
        <taxon>Streptophyta</taxon>
        <taxon>Embryophyta</taxon>
        <taxon>Tracheophyta</taxon>
        <taxon>Spermatophyta</taxon>
        <taxon>Magnoliopsida</taxon>
        <taxon>eudicotyledons</taxon>
        <taxon>Gunneridae</taxon>
        <taxon>Pentapetalae</taxon>
        <taxon>rosids</taxon>
        <taxon>malvids</taxon>
        <taxon>Brassicales</taxon>
        <taxon>Brassicaceae</taxon>
        <taxon>Brassiceae</taxon>
        <taxon>Brassica</taxon>
    </lineage>
</organism>
<accession>A0ABQ8C072</accession>